<keyword evidence="3" id="KW-1185">Reference proteome</keyword>
<dbReference type="GO" id="GO:0016747">
    <property type="term" value="F:acyltransferase activity, transferring groups other than amino-acyl groups"/>
    <property type="evidence" value="ECO:0007669"/>
    <property type="project" value="InterPro"/>
</dbReference>
<evidence type="ECO:0000259" key="1">
    <source>
        <dbReference type="PROSITE" id="PS51186"/>
    </source>
</evidence>
<evidence type="ECO:0000313" key="2">
    <source>
        <dbReference type="EMBL" id="APX99029.1"/>
    </source>
</evidence>
<dbReference type="Pfam" id="PF13302">
    <property type="entry name" value="Acetyltransf_3"/>
    <property type="match status" value="1"/>
</dbReference>
<dbReference type="Gene3D" id="3.40.630.30">
    <property type="match status" value="1"/>
</dbReference>
<dbReference type="AlphaFoldDB" id="A0AAC9LKH5"/>
<dbReference type="InterPro" id="IPR051531">
    <property type="entry name" value="N-acetyltransferase"/>
</dbReference>
<protein>
    <submittedName>
        <fullName evidence="2">GNAT family N-acetyltransferase</fullName>
    </submittedName>
</protein>
<dbReference type="PANTHER" id="PTHR43792">
    <property type="entry name" value="GNAT FAMILY, PUTATIVE (AFU_ORTHOLOGUE AFUA_3G00765)-RELATED-RELATED"/>
    <property type="match status" value="1"/>
</dbReference>
<dbReference type="EMBL" id="CP019352">
    <property type="protein sequence ID" value="APX99029.1"/>
    <property type="molecule type" value="Genomic_DNA"/>
</dbReference>
<name>A0AAC9LKH5_9FLAO</name>
<dbReference type="PROSITE" id="PS51186">
    <property type="entry name" value="GNAT"/>
    <property type="match status" value="1"/>
</dbReference>
<organism evidence="2 3">
    <name type="scientific">Lacinutrix venerupis</name>
    <dbReference type="NCBI Taxonomy" id="1486034"/>
    <lineage>
        <taxon>Bacteria</taxon>
        <taxon>Pseudomonadati</taxon>
        <taxon>Bacteroidota</taxon>
        <taxon>Flavobacteriia</taxon>
        <taxon>Flavobacteriales</taxon>
        <taxon>Flavobacteriaceae</taxon>
        <taxon>Lacinutrix</taxon>
    </lineage>
</organism>
<dbReference type="PANTHER" id="PTHR43792:SF16">
    <property type="entry name" value="N-ACETYLTRANSFERASE DOMAIN-CONTAINING PROTEIN"/>
    <property type="match status" value="1"/>
</dbReference>
<gene>
    <name evidence="2" type="ORF">BWR22_01460</name>
</gene>
<dbReference type="RefSeq" id="WP_076731673.1">
    <property type="nucleotide sequence ID" value="NZ_CP019352.1"/>
</dbReference>
<dbReference type="SUPFAM" id="SSF55729">
    <property type="entry name" value="Acyl-CoA N-acyltransferases (Nat)"/>
    <property type="match status" value="1"/>
</dbReference>
<sequence>MIVNIETKRLILRDIRTEDLNGMFELDSNPNVHKYLGNNPVKTKSESLKYIEKIQKQYKQFGIGRFAVIEKKSKQFIGWSGIKFNTGPKEALGSKTDFYDIGYRFIEHYWNKGYATETAIVALDYGFKELKLKTIVGAAEIGNIASNRILEKIGLKYKEQFPFENEMINWYELNTEDYAKKMS</sequence>
<reference evidence="2 3" key="1">
    <citation type="submission" date="2017-01" db="EMBL/GenBank/DDBJ databases">
        <title>Complete genome of Lacinutrix venerupis DOK2-8 isolated from seawater in Dokdo.</title>
        <authorList>
            <person name="Chi W.-J."/>
            <person name="Kim J.H."/>
        </authorList>
    </citation>
    <scope>NUCLEOTIDE SEQUENCE [LARGE SCALE GENOMIC DNA]</scope>
    <source>
        <strain evidence="2 3">DOK2-8</strain>
    </source>
</reference>
<dbReference type="InterPro" id="IPR016181">
    <property type="entry name" value="Acyl_CoA_acyltransferase"/>
</dbReference>
<dbReference type="KEGG" id="lvn:BWR22_01460"/>
<dbReference type="InterPro" id="IPR000182">
    <property type="entry name" value="GNAT_dom"/>
</dbReference>
<dbReference type="Proteomes" id="UP000187506">
    <property type="component" value="Chromosome"/>
</dbReference>
<accession>A0AAC9LKH5</accession>
<proteinExistence type="predicted"/>
<feature type="domain" description="N-acetyltransferase" evidence="1">
    <location>
        <begin position="10"/>
        <end position="172"/>
    </location>
</feature>
<evidence type="ECO:0000313" key="3">
    <source>
        <dbReference type="Proteomes" id="UP000187506"/>
    </source>
</evidence>